<dbReference type="RefSeq" id="XP_025401818.1">
    <property type="nucleotide sequence ID" value="XM_025542603.1"/>
</dbReference>
<dbReference type="AlphaFoldDB" id="A0A317WSH4"/>
<dbReference type="VEuPathDB" id="FungiDB:BO70DRAFT_359727"/>
<gene>
    <name evidence="2" type="ORF">BO70DRAFT_359727</name>
</gene>
<keyword evidence="1" id="KW-0732">Signal</keyword>
<comment type="caution">
    <text evidence="2">The sequence shown here is derived from an EMBL/GenBank/DDBJ whole genome shotgun (WGS) entry which is preliminary data.</text>
</comment>
<sequence>MPSLLTLTFLLPLSLAATTPIISYASYSTANCTAPIITTANVAALACVNIEDIPINSFSAYVSSGACEDATTSPLLSLYTEAGCVDGTVVESVGLGAETECFQAQGVTVVSLGVECA</sequence>
<reference evidence="2 3" key="1">
    <citation type="submission" date="2016-12" db="EMBL/GenBank/DDBJ databases">
        <title>The genomes of Aspergillus section Nigri reveals drivers in fungal speciation.</title>
        <authorList>
            <consortium name="DOE Joint Genome Institute"/>
            <person name="Vesth T.C."/>
            <person name="Nybo J."/>
            <person name="Theobald S."/>
            <person name="Brandl J."/>
            <person name="Frisvad J.C."/>
            <person name="Nielsen K.F."/>
            <person name="Lyhne E.K."/>
            <person name="Kogle M.E."/>
            <person name="Kuo A."/>
            <person name="Riley R."/>
            <person name="Clum A."/>
            <person name="Nolan M."/>
            <person name="Lipzen A."/>
            <person name="Salamov A."/>
            <person name="Henrissat B."/>
            <person name="Wiebenga A."/>
            <person name="De Vries R.P."/>
            <person name="Grigoriev I.V."/>
            <person name="Mortensen U.H."/>
            <person name="Andersen M.R."/>
            <person name="Baker S.E."/>
        </authorList>
    </citation>
    <scope>NUCLEOTIDE SEQUENCE [LARGE SCALE GENOMIC DNA]</scope>
    <source>
        <strain evidence="2 3">CBS 117.55</strain>
    </source>
</reference>
<evidence type="ECO:0000256" key="1">
    <source>
        <dbReference type="SAM" id="SignalP"/>
    </source>
</evidence>
<dbReference type="Proteomes" id="UP000247233">
    <property type="component" value="Unassembled WGS sequence"/>
</dbReference>
<dbReference type="GeneID" id="37064840"/>
<feature type="chain" id="PRO_5016408098" evidence="1">
    <location>
        <begin position="17"/>
        <end position="117"/>
    </location>
</feature>
<evidence type="ECO:0000313" key="3">
    <source>
        <dbReference type="Proteomes" id="UP000247233"/>
    </source>
</evidence>
<organism evidence="2 3">
    <name type="scientific">Aspergillus heteromorphus CBS 117.55</name>
    <dbReference type="NCBI Taxonomy" id="1448321"/>
    <lineage>
        <taxon>Eukaryota</taxon>
        <taxon>Fungi</taxon>
        <taxon>Dikarya</taxon>
        <taxon>Ascomycota</taxon>
        <taxon>Pezizomycotina</taxon>
        <taxon>Eurotiomycetes</taxon>
        <taxon>Eurotiomycetidae</taxon>
        <taxon>Eurotiales</taxon>
        <taxon>Aspergillaceae</taxon>
        <taxon>Aspergillus</taxon>
        <taxon>Aspergillus subgen. Circumdati</taxon>
    </lineage>
</organism>
<dbReference type="OrthoDB" id="4423022at2759"/>
<evidence type="ECO:0000313" key="2">
    <source>
        <dbReference type="EMBL" id="PWY88282.1"/>
    </source>
</evidence>
<dbReference type="EMBL" id="MSFL01000005">
    <property type="protein sequence ID" value="PWY88282.1"/>
    <property type="molecule type" value="Genomic_DNA"/>
</dbReference>
<accession>A0A317WSH4</accession>
<proteinExistence type="predicted"/>
<feature type="signal peptide" evidence="1">
    <location>
        <begin position="1"/>
        <end position="16"/>
    </location>
</feature>
<name>A0A317WSH4_9EURO</name>
<protein>
    <submittedName>
        <fullName evidence="2">Uncharacterized protein</fullName>
    </submittedName>
</protein>
<keyword evidence="3" id="KW-1185">Reference proteome</keyword>